<comment type="caution">
    <text evidence="2">The sequence shown here is derived from an EMBL/GenBank/DDBJ whole genome shotgun (WGS) entry which is preliminary data.</text>
</comment>
<dbReference type="Proteomes" id="UP000075606">
    <property type="component" value="Unassembled WGS sequence"/>
</dbReference>
<gene>
    <name evidence="2" type="ORF">AWW68_02605</name>
</gene>
<feature type="signal peptide" evidence="1">
    <location>
        <begin position="1"/>
        <end position="19"/>
    </location>
</feature>
<dbReference type="OrthoDB" id="982449at2"/>
<reference evidence="2 3" key="1">
    <citation type="submission" date="2016-01" db="EMBL/GenBank/DDBJ databases">
        <title>Genome sequencing of Roseivirga spongicola UST030701-084.</title>
        <authorList>
            <person name="Selvaratnam C."/>
            <person name="Thevarajoo S."/>
            <person name="Goh K.M."/>
            <person name="Ee R."/>
            <person name="Chan K.-G."/>
            <person name="Chong C.S."/>
        </authorList>
    </citation>
    <scope>NUCLEOTIDE SEQUENCE [LARGE SCALE GENOMIC DNA]</scope>
    <source>
        <strain evidence="2 3">UST030701-084</strain>
    </source>
</reference>
<proteinExistence type="predicted"/>
<sequence>MKQVLLIATLALITLSANAQSLSSKDNAAIDAKVDQFLKLMEKKDYTKVLDFMYPPIFEHTSKKDMFQIFEMLEQSGIELKFKNTEVLNKQGLKTIKDTKYALIKYRFELDLPLNTDELRGYAPLLVPVLQSNFGKENVTYNKSQNLINAKGEKFLMAINDPKYSDWLFLIYDSSMRTAIEKTIPAEVNNQAAALAR</sequence>
<evidence type="ECO:0000313" key="3">
    <source>
        <dbReference type="Proteomes" id="UP000075606"/>
    </source>
</evidence>
<feature type="chain" id="PRO_5007574672" evidence="1">
    <location>
        <begin position="20"/>
        <end position="197"/>
    </location>
</feature>
<dbReference type="EMBL" id="LRPC01000001">
    <property type="protein sequence ID" value="KYG77680.1"/>
    <property type="molecule type" value="Genomic_DNA"/>
</dbReference>
<accession>A0A150XG46</accession>
<evidence type="ECO:0000313" key="2">
    <source>
        <dbReference type="EMBL" id="KYG77680.1"/>
    </source>
</evidence>
<keyword evidence="1" id="KW-0732">Signal</keyword>
<organism evidence="2 3">
    <name type="scientific">Roseivirga spongicola</name>
    <dbReference type="NCBI Taxonomy" id="333140"/>
    <lineage>
        <taxon>Bacteria</taxon>
        <taxon>Pseudomonadati</taxon>
        <taxon>Bacteroidota</taxon>
        <taxon>Cytophagia</taxon>
        <taxon>Cytophagales</taxon>
        <taxon>Roseivirgaceae</taxon>
        <taxon>Roseivirga</taxon>
    </lineage>
</organism>
<keyword evidence="3" id="KW-1185">Reference proteome</keyword>
<name>A0A150XG46_9BACT</name>
<evidence type="ECO:0000256" key="1">
    <source>
        <dbReference type="SAM" id="SignalP"/>
    </source>
</evidence>
<dbReference type="STRING" id="333140.AWW68_02605"/>
<dbReference type="RefSeq" id="WP_068216282.1">
    <property type="nucleotide sequence ID" value="NZ_CP139724.1"/>
</dbReference>
<dbReference type="AlphaFoldDB" id="A0A150XG46"/>
<protein>
    <submittedName>
        <fullName evidence="2">Uncharacterized protein</fullName>
    </submittedName>
</protein>